<organism evidence="2 3">
    <name type="scientific">Nocardioides flavus</name>
    <name type="common">ex Wang et al. 2016</name>
    <dbReference type="NCBI Taxonomy" id="2058780"/>
    <lineage>
        <taxon>Bacteria</taxon>
        <taxon>Bacillati</taxon>
        <taxon>Actinomycetota</taxon>
        <taxon>Actinomycetes</taxon>
        <taxon>Propionibacteriales</taxon>
        <taxon>Nocardioidaceae</taxon>
        <taxon>Nocardioides</taxon>
    </lineage>
</organism>
<protein>
    <recommendedName>
        <fullName evidence="4">ABC transport system permease protein</fullName>
    </recommendedName>
</protein>
<evidence type="ECO:0000313" key="3">
    <source>
        <dbReference type="Proteomes" id="UP000597341"/>
    </source>
</evidence>
<comment type="caution">
    <text evidence="2">The sequence shown here is derived from an EMBL/GenBank/DDBJ whole genome shotgun (WGS) entry which is preliminary data.</text>
</comment>
<dbReference type="EMBL" id="BNAD01000007">
    <property type="protein sequence ID" value="GHE18045.1"/>
    <property type="molecule type" value="Genomic_DNA"/>
</dbReference>
<gene>
    <name evidence="2" type="ORF">GCM10011376_26550</name>
</gene>
<keyword evidence="3" id="KW-1185">Reference proteome</keyword>
<reference evidence="3" key="1">
    <citation type="journal article" date="2019" name="Int. J. Syst. Evol. Microbiol.">
        <title>The Global Catalogue of Microorganisms (GCM) 10K type strain sequencing project: providing services to taxonomists for standard genome sequencing and annotation.</title>
        <authorList>
            <consortium name="The Broad Institute Genomics Platform"/>
            <consortium name="The Broad Institute Genome Sequencing Center for Infectious Disease"/>
            <person name="Wu L."/>
            <person name="Ma J."/>
        </authorList>
    </citation>
    <scope>NUCLEOTIDE SEQUENCE [LARGE SCALE GENOMIC DNA]</scope>
    <source>
        <strain evidence="3">CGMCC 1.12791</strain>
    </source>
</reference>
<keyword evidence="1" id="KW-0812">Transmembrane</keyword>
<dbReference type="Proteomes" id="UP000597341">
    <property type="component" value="Unassembled WGS sequence"/>
</dbReference>
<name>A0ABQ3HQA3_9ACTN</name>
<accession>A0ABQ3HQA3</accession>
<keyword evidence="1" id="KW-1133">Transmembrane helix</keyword>
<feature type="transmembrane region" description="Helical" evidence="1">
    <location>
        <begin position="12"/>
        <end position="38"/>
    </location>
</feature>
<evidence type="ECO:0000256" key="1">
    <source>
        <dbReference type="SAM" id="Phobius"/>
    </source>
</evidence>
<keyword evidence="1" id="KW-0472">Membrane</keyword>
<evidence type="ECO:0008006" key="4">
    <source>
        <dbReference type="Google" id="ProtNLM"/>
    </source>
</evidence>
<sequence length="51" mass="5303">MTLLGEPVLVIPWATLLTLTAVSITAVVGTATIGTWLANRTNPITLAAARE</sequence>
<proteinExistence type="predicted"/>
<evidence type="ECO:0000313" key="2">
    <source>
        <dbReference type="EMBL" id="GHE18045.1"/>
    </source>
</evidence>